<dbReference type="Proteomes" id="UP001597214">
    <property type="component" value="Unassembled WGS sequence"/>
</dbReference>
<reference evidence="2" key="1">
    <citation type="journal article" date="2019" name="Int. J. Syst. Evol. Microbiol.">
        <title>The Global Catalogue of Microorganisms (GCM) 10K type strain sequencing project: providing services to taxonomists for standard genome sequencing and annotation.</title>
        <authorList>
            <consortium name="The Broad Institute Genomics Platform"/>
            <consortium name="The Broad Institute Genome Sequencing Center for Infectious Disease"/>
            <person name="Wu L."/>
            <person name="Ma J."/>
        </authorList>
    </citation>
    <scope>NUCLEOTIDE SEQUENCE [LARGE SCALE GENOMIC DNA]</scope>
    <source>
        <strain evidence="2">CCUG 49339</strain>
    </source>
</reference>
<comment type="caution">
    <text evidence="1">The sequence shown here is derived from an EMBL/GenBank/DDBJ whole genome shotgun (WGS) entry which is preliminary data.</text>
</comment>
<keyword evidence="2" id="KW-1185">Reference proteome</keyword>
<sequence length="137" mass="16083">MKNFFILFVLILFSILTIGCQSEDDYKDYFVSAEEYLHEIDNFKKDITKIVQNNKRDLSKINRIEGRIEQMKTKIELFKSLNPPEGLKNEHDALLTYNRSIESLLNKSLLEMKSGKFISELSKDYLWGIISPPFKII</sequence>
<organism evidence="1 2">
    <name type="scientific">Bacillus salitolerans</name>
    <dbReference type="NCBI Taxonomy" id="1437434"/>
    <lineage>
        <taxon>Bacteria</taxon>
        <taxon>Bacillati</taxon>
        <taxon>Bacillota</taxon>
        <taxon>Bacilli</taxon>
        <taxon>Bacillales</taxon>
        <taxon>Bacillaceae</taxon>
        <taxon>Bacillus</taxon>
    </lineage>
</organism>
<gene>
    <name evidence="1" type="ORF">ACFSCX_06945</name>
</gene>
<dbReference type="PROSITE" id="PS51257">
    <property type="entry name" value="PROKAR_LIPOPROTEIN"/>
    <property type="match status" value="1"/>
</dbReference>
<accession>A0ABW4LP78</accession>
<dbReference type="InterPro" id="IPR045956">
    <property type="entry name" value="DUF6376"/>
</dbReference>
<dbReference type="RefSeq" id="WP_377927451.1">
    <property type="nucleotide sequence ID" value="NZ_JBHUEM010000007.1"/>
</dbReference>
<protein>
    <submittedName>
        <fullName evidence="1">DUF6376 family protein</fullName>
    </submittedName>
</protein>
<evidence type="ECO:0000313" key="1">
    <source>
        <dbReference type="EMBL" id="MFD1736301.1"/>
    </source>
</evidence>
<evidence type="ECO:0000313" key="2">
    <source>
        <dbReference type="Proteomes" id="UP001597214"/>
    </source>
</evidence>
<name>A0ABW4LP78_9BACI</name>
<dbReference type="Pfam" id="PF19903">
    <property type="entry name" value="DUF6376"/>
    <property type="match status" value="1"/>
</dbReference>
<proteinExistence type="predicted"/>
<dbReference type="EMBL" id="JBHUEM010000007">
    <property type="protein sequence ID" value="MFD1736301.1"/>
    <property type="molecule type" value="Genomic_DNA"/>
</dbReference>